<keyword evidence="4 6" id="KW-0378">Hydrolase</keyword>
<dbReference type="InterPro" id="IPR012338">
    <property type="entry name" value="Beta-lactam/transpept-like"/>
</dbReference>
<keyword evidence="7" id="KW-0732">Signal</keyword>
<organism evidence="9 10">
    <name type="scientific">Marinospirillum celere</name>
    <dbReference type="NCBI Taxonomy" id="1122252"/>
    <lineage>
        <taxon>Bacteria</taxon>
        <taxon>Pseudomonadati</taxon>
        <taxon>Pseudomonadota</taxon>
        <taxon>Gammaproteobacteria</taxon>
        <taxon>Oceanospirillales</taxon>
        <taxon>Oceanospirillaceae</taxon>
        <taxon>Marinospirillum</taxon>
    </lineage>
</organism>
<evidence type="ECO:0000256" key="6">
    <source>
        <dbReference type="RuleBase" id="RU361140"/>
    </source>
</evidence>
<sequence length="295" mass="32723">MNYRVTASCFVLLFCLSIFSSFLMAEDDGLLAELKRIESNLDARIGFFAQDTETGKQWEYNADQRFALSSTFKTLACAALLQRVDEGSEQLSTSVSVSSADLVTYSPVLENYADTRDITLFELCEATMTTSDNTAANLILQRLGGPESITNFARQLDDSVTRLDRWETELNQATPGDERDTTTPKAMVSNLEHLLLGAVLSTESRNQLQTWLIDNQVADALFRSSVPDGWIIGDRTGAGGYGSRSITAVIWPPERSPVFVAFYITETEASFEDRNASIAQLGRVFMELIETSVQR</sequence>
<dbReference type="EC" id="3.5.2.6" evidence="3 6"/>
<dbReference type="PROSITE" id="PS00146">
    <property type="entry name" value="BETA_LACTAMASE_A"/>
    <property type="match status" value="1"/>
</dbReference>
<evidence type="ECO:0000256" key="2">
    <source>
        <dbReference type="ARBA" id="ARBA00009009"/>
    </source>
</evidence>
<dbReference type="Proteomes" id="UP000199058">
    <property type="component" value="Unassembled WGS sequence"/>
</dbReference>
<dbReference type="GO" id="GO:0030655">
    <property type="term" value="P:beta-lactam antibiotic catabolic process"/>
    <property type="evidence" value="ECO:0007669"/>
    <property type="project" value="InterPro"/>
</dbReference>
<comment type="catalytic activity">
    <reaction evidence="1 6">
        <text>a beta-lactam + H2O = a substituted beta-amino acid</text>
        <dbReference type="Rhea" id="RHEA:20401"/>
        <dbReference type="ChEBI" id="CHEBI:15377"/>
        <dbReference type="ChEBI" id="CHEBI:35627"/>
        <dbReference type="ChEBI" id="CHEBI:140347"/>
        <dbReference type="EC" id="3.5.2.6"/>
    </reaction>
</comment>
<feature type="signal peptide" evidence="7">
    <location>
        <begin position="1"/>
        <end position="25"/>
    </location>
</feature>
<gene>
    <name evidence="9" type="ORF">SAMN05660443_2713</name>
</gene>
<evidence type="ECO:0000259" key="8">
    <source>
        <dbReference type="Pfam" id="PF13354"/>
    </source>
</evidence>
<feature type="domain" description="Beta-lactamase class A catalytic" evidence="8">
    <location>
        <begin position="46"/>
        <end position="261"/>
    </location>
</feature>
<dbReference type="InterPro" id="IPR045155">
    <property type="entry name" value="Beta-lactam_cat"/>
</dbReference>
<protein>
    <recommendedName>
        <fullName evidence="3 6">Beta-lactamase</fullName>
        <ecNumber evidence="3 6">3.5.2.6</ecNumber>
    </recommendedName>
</protein>
<feature type="chain" id="PRO_5011709895" description="Beta-lactamase" evidence="7">
    <location>
        <begin position="26"/>
        <end position="295"/>
    </location>
</feature>
<dbReference type="SUPFAM" id="SSF56601">
    <property type="entry name" value="beta-lactamase/transpeptidase-like"/>
    <property type="match status" value="1"/>
</dbReference>
<dbReference type="Gene3D" id="3.40.710.10">
    <property type="entry name" value="DD-peptidase/beta-lactamase superfamily"/>
    <property type="match status" value="1"/>
</dbReference>
<evidence type="ECO:0000256" key="3">
    <source>
        <dbReference type="ARBA" id="ARBA00012865"/>
    </source>
</evidence>
<keyword evidence="5 6" id="KW-0046">Antibiotic resistance</keyword>
<dbReference type="InterPro" id="IPR000871">
    <property type="entry name" value="Beta-lactam_class-A"/>
</dbReference>
<comment type="similarity">
    <text evidence="2 6">Belongs to the class-A beta-lactamase family.</text>
</comment>
<dbReference type="AlphaFoldDB" id="A0A1I1JB69"/>
<dbReference type="PANTHER" id="PTHR35333:SF3">
    <property type="entry name" value="BETA-LACTAMASE-TYPE TRANSPEPTIDASE FOLD CONTAINING PROTEIN"/>
    <property type="match status" value="1"/>
</dbReference>
<dbReference type="EMBL" id="FOLH01000006">
    <property type="protein sequence ID" value="SFC45696.1"/>
    <property type="molecule type" value="Genomic_DNA"/>
</dbReference>
<evidence type="ECO:0000256" key="1">
    <source>
        <dbReference type="ARBA" id="ARBA00001526"/>
    </source>
</evidence>
<evidence type="ECO:0000256" key="4">
    <source>
        <dbReference type="ARBA" id="ARBA00022801"/>
    </source>
</evidence>
<keyword evidence="10" id="KW-1185">Reference proteome</keyword>
<evidence type="ECO:0000256" key="5">
    <source>
        <dbReference type="ARBA" id="ARBA00023251"/>
    </source>
</evidence>
<dbReference type="STRING" id="1122252.SAMN05660443_2713"/>
<evidence type="ECO:0000256" key="7">
    <source>
        <dbReference type="SAM" id="SignalP"/>
    </source>
</evidence>
<dbReference type="OrthoDB" id="9784149at2"/>
<evidence type="ECO:0000313" key="9">
    <source>
        <dbReference type="EMBL" id="SFC45696.1"/>
    </source>
</evidence>
<name>A0A1I1JB69_9GAMM</name>
<dbReference type="PRINTS" id="PR00118">
    <property type="entry name" value="BLACTAMASEA"/>
</dbReference>
<dbReference type="PANTHER" id="PTHR35333">
    <property type="entry name" value="BETA-LACTAMASE"/>
    <property type="match status" value="1"/>
</dbReference>
<dbReference type="RefSeq" id="WP_091964780.1">
    <property type="nucleotide sequence ID" value="NZ_FOLH01000006.1"/>
</dbReference>
<evidence type="ECO:0000313" key="10">
    <source>
        <dbReference type="Proteomes" id="UP000199058"/>
    </source>
</evidence>
<dbReference type="Pfam" id="PF13354">
    <property type="entry name" value="Beta-lactamase2"/>
    <property type="match status" value="1"/>
</dbReference>
<dbReference type="GO" id="GO:0046677">
    <property type="term" value="P:response to antibiotic"/>
    <property type="evidence" value="ECO:0007669"/>
    <property type="project" value="UniProtKB-UniRule"/>
</dbReference>
<dbReference type="GO" id="GO:0008800">
    <property type="term" value="F:beta-lactamase activity"/>
    <property type="evidence" value="ECO:0007669"/>
    <property type="project" value="UniProtKB-UniRule"/>
</dbReference>
<dbReference type="InterPro" id="IPR023650">
    <property type="entry name" value="Beta-lactam_class-A_AS"/>
</dbReference>
<proteinExistence type="inferred from homology"/>
<dbReference type="NCBIfam" id="NF033103">
    <property type="entry name" value="bla_class_A"/>
    <property type="match status" value="1"/>
</dbReference>
<reference evidence="9 10" key="1">
    <citation type="submission" date="2016-10" db="EMBL/GenBank/DDBJ databases">
        <authorList>
            <person name="de Groot N.N."/>
        </authorList>
    </citation>
    <scope>NUCLEOTIDE SEQUENCE [LARGE SCALE GENOMIC DNA]</scope>
    <source>
        <strain evidence="9 10">DSM 18438</strain>
    </source>
</reference>
<accession>A0A1I1JB69</accession>